<dbReference type="AlphaFoldDB" id="A0A937KBM3"/>
<evidence type="ECO:0000259" key="1">
    <source>
        <dbReference type="Pfam" id="PF00753"/>
    </source>
</evidence>
<comment type="caution">
    <text evidence="2">The sequence shown here is derived from an EMBL/GenBank/DDBJ whole genome shotgun (WGS) entry which is preliminary data.</text>
</comment>
<dbReference type="Proteomes" id="UP000614216">
    <property type="component" value="Unassembled WGS sequence"/>
</dbReference>
<dbReference type="InterPro" id="IPR036866">
    <property type="entry name" value="RibonucZ/Hydroxyglut_hydro"/>
</dbReference>
<gene>
    <name evidence="2" type="ORF">JMN32_08865</name>
</gene>
<proteinExistence type="predicted"/>
<sequence length="483" mass="53643">MKKLLLLFCLLWGYEAYPQSEEDLRLDIHQIRVTEGHATLIVVRTAPPFNQVLSSTLIDAGKSKTEDANLIAEVIKNRADSKLDHVFITHYDLDHYNGLLNSGTTNSGILKRRCDPAEPTASKLTGSTAGSQLQLFRNKMVENTPGSLAEVIQTYATELSDYGWTENMDLNLSPVNGLNDKIKLRTLAVYGNLRDSNLKLDVKNKNSRSGVALITWGDFSFLVQGDLQAGGGAKQKIGRTNTFYRPTISQEPVRIPSNWSGATTQNAIDLAITEPDGIAGIKRKVNTDVTRDNVSVTDIPLSLTDFPYDIAYPNEWHHELGNKIDLFNGSGCYAHACLALIPHHGAPTSNLWFDSKYAIVGSNATNNHGHPVPQAISAAYHTSGISHFFFTYLENKTKGKIAYNRLTELTKWQSDINNDPSLRNVEFYSLGKDEKVLEFEVSINTENNKKQVRVSARTSDSNTTGNRYVLSFFCDHSQLPCNN</sequence>
<evidence type="ECO:0000313" key="3">
    <source>
        <dbReference type="Proteomes" id="UP000614216"/>
    </source>
</evidence>
<dbReference type="PANTHER" id="PTHR30619">
    <property type="entry name" value="DNA INTERNALIZATION/COMPETENCE PROTEIN COMEC/REC2"/>
    <property type="match status" value="1"/>
</dbReference>
<dbReference type="PANTHER" id="PTHR30619:SF1">
    <property type="entry name" value="RECOMBINATION PROTEIN 2"/>
    <property type="match status" value="1"/>
</dbReference>
<dbReference type="Gene3D" id="3.60.15.10">
    <property type="entry name" value="Ribonuclease Z/Hydroxyacylglutathione hydrolase-like"/>
    <property type="match status" value="1"/>
</dbReference>
<keyword evidence="3" id="KW-1185">Reference proteome</keyword>
<dbReference type="RefSeq" id="WP_202855963.1">
    <property type="nucleotide sequence ID" value="NZ_JAEUGD010000028.1"/>
</dbReference>
<name>A0A937KBM3_9BACT</name>
<organism evidence="2 3">
    <name type="scientific">Fulvivirga marina</name>
    <dbReference type="NCBI Taxonomy" id="2494733"/>
    <lineage>
        <taxon>Bacteria</taxon>
        <taxon>Pseudomonadati</taxon>
        <taxon>Bacteroidota</taxon>
        <taxon>Cytophagia</taxon>
        <taxon>Cytophagales</taxon>
        <taxon>Fulvivirgaceae</taxon>
        <taxon>Fulvivirga</taxon>
    </lineage>
</organism>
<evidence type="ECO:0000313" key="2">
    <source>
        <dbReference type="EMBL" id="MBL6446417.1"/>
    </source>
</evidence>
<dbReference type="InterPro" id="IPR052159">
    <property type="entry name" value="Competence_DNA_uptake"/>
</dbReference>
<dbReference type="Pfam" id="PF00753">
    <property type="entry name" value="Lactamase_B"/>
    <property type="match status" value="1"/>
</dbReference>
<reference evidence="2" key="1">
    <citation type="submission" date="2021-01" db="EMBL/GenBank/DDBJ databases">
        <title>Fulvivirga kasyanovii gen. nov., sp nov., a novel member of the phylum Bacteroidetes isolated from seawater in a mussel farm.</title>
        <authorList>
            <person name="Zhao L.-H."/>
            <person name="Wang Z.-J."/>
        </authorList>
    </citation>
    <scope>NUCLEOTIDE SEQUENCE</scope>
    <source>
        <strain evidence="2">29W222</strain>
    </source>
</reference>
<dbReference type="SUPFAM" id="SSF56281">
    <property type="entry name" value="Metallo-hydrolase/oxidoreductase"/>
    <property type="match status" value="1"/>
</dbReference>
<dbReference type="EMBL" id="JAEUGD010000028">
    <property type="protein sequence ID" value="MBL6446417.1"/>
    <property type="molecule type" value="Genomic_DNA"/>
</dbReference>
<dbReference type="InterPro" id="IPR001279">
    <property type="entry name" value="Metallo-B-lactamas"/>
</dbReference>
<accession>A0A937KBM3</accession>
<feature type="domain" description="Metallo-beta-lactamase" evidence="1">
    <location>
        <begin position="56"/>
        <end position="99"/>
    </location>
</feature>
<protein>
    <submittedName>
        <fullName evidence="2">MBL fold metallo-hydrolase</fullName>
    </submittedName>
</protein>